<organism evidence="1 2">
    <name type="scientific">Paramecium primaurelia</name>
    <dbReference type="NCBI Taxonomy" id="5886"/>
    <lineage>
        <taxon>Eukaryota</taxon>
        <taxon>Sar</taxon>
        <taxon>Alveolata</taxon>
        <taxon>Ciliophora</taxon>
        <taxon>Intramacronucleata</taxon>
        <taxon>Oligohymenophorea</taxon>
        <taxon>Peniculida</taxon>
        <taxon>Parameciidae</taxon>
        <taxon>Paramecium</taxon>
    </lineage>
</organism>
<accession>A0A8S1KDJ2</accession>
<keyword evidence="2" id="KW-1185">Reference proteome</keyword>
<comment type="caution">
    <text evidence="1">The sequence shown here is derived from an EMBL/GenBank/DDBJ whole genome shotgun (WGS) entry which is preliminary data.</text>
</comment>
<evidence type="ECO:0000313" key="2">
    <source>
        <dbReference type="Proteomes" id="UP000688137"/>
    </source>
</evidence>
<dbReference type="EMBL" id="CAJJDM010000019">
    <property type="protein sequence ID" value="CAD8053820.1"/>
    <property type="molecule type" value="Genomic_DNA"/>
</dbReference>
<evidence type="ECO:0000313" key="1">
    <source>
        <dbReference type="EMBL" id="CAD8053820.1"/>
    </source>
</evidence>
<sequence length="69" mass="8259">MPESAVLFILDTWVHLPPKILIQWRILFYQDPSLNEGELNQMKDADLKLQMLQSNKDDKHNYLYSIRIE</sequence>
<name>A0A8S1KDJ2_PARPR</name>
<dbReference type="AlphaFoldDB" id="A0A8S1KDJ2"/>
<gene>
    <name evidence="1" type="ORF">PPRIM_AZ9-3.1.T0210097</name>
</gene>
<proteinExistence type="predicted"/>
<reference evidence="1" key="1">
    <citation type="submission" date="2021-01" db="EMBL/GenBank/DDBJ databases">
        <authorList>
            <consortium name="Genoscope - CEA"/>
            <person name="William W."/>
        </authorList>
    </citation>
    <scope>NUCLEOTIDE SEQUENCE</scope>
</reference>
<dbReference type="Proteomes" id="UP000688137">
    <property type="component" value="Unassembled WGS sequence"/>
</dbReference>
<protein>
    <submittedName>
        <fullName evidence="1">Uncharacterized protein</fullName>
    </submittedName>
</protein>